<dbReference type="Pfam" id="PF03478">
    <property type="entry name" value="Beta-prop_KIB1-4"/>
    <property type="match status" value="1"/>
</dbReference>
<dbReference type="AlphaFoldDB" id="A0A9R1NL22"/>
<evidence type="ECO:0000313" key="4">
    <source>
        <dbReference type="EMBL" id="VAH26824.1"/>
    </source>
</evidence>
<evidence type="ECO:0000256" key="1">
    <source>
        <dbReference type="SAM" id="SignalP"/>
    </source>
</evidence>
<evidence type="ECO:0000313" key="5">
    <source>
        <dbReference type="Proteomes" id="UP000324705"/>
    </source>
</evidence>
<feature type="signal peptide" evidence="1">
    <location>
        <begin position="1"/>
        <end position="32"/>
    </location>
</feature>
<feature type="domain" description="F-box" evidence="3">
    <location>
        <begin position="39"/>
        <end position="73"/>
    </location>
</feature>
<protein>
    <recommendedName>
        <fullName evidence="6">F-box domain-containing protein</fullName>
    </recommendedName>
</protein>
<dbReference type="Gene3D" id="1.20.1280.50">
    <property type="match status" value="1"/>
</dbReference>
<gene>
    <name evidence="4" type="ORF">TRITD_2Av1G034530</name>
</gene>
<dbReference type="Pfam" id="PF12937">
    <property type="entry name" value="F-box-like"/>
    <property type="match status" value="1"/>
</dbReference>
<sequence length="488" mass="55119">MASPPPWSDDLLGLLVAVLDAVCSSIWRSVASQPPSSPWSELPDEILNLVMAGLPNLADRARFQLVCRSWRASAPPPPQVPWMRTVLRSWQAVSCPPPRQRPWKWIDSACRRPSVPSRLPQRPWIVLPGGFYNHDGIYTYIRECTGHGFATGKQECTPFKRSNINSSFPDSLRCVGSTDGWLALDYADDKNKIHTYFLHNPFSKEVVALPELDAIVGNSSELFQIRKVLIRSTPGDQLVVIMTNNWNYPIILIPPGKGAWLPRPQATPFINIIDIVLLGNRLYGITQAEDLFSLNVSFNADGIPTVTNIKHHIRSGDADSSVESDLDEDQHHYCENEEDRLQGNLYELRTIGDNMINDGILWDEMPYAPNDHLATFWYLLESCGKLIMVKRQLQFPKCCYVKFTRKLEVFEADFSARTWLPVSGGLGGQALFISKRFSKSVSAFGEREEDAIYFIDTGEVFNIKSKTQSRPVERSVDSRCSTWIFPPS</sequence>
<evidence type="ECO:0000259" key="3">
    <source>
        <dbReference type="Pfam" id="PF12937"/>
    </source>
</evidence>
<dbReference type="PANTHER" id="PTHR33110">
    <property type="entry name" value="F-BOX/KELCH-REPEAT PROTEIN-RELATED"/>
    <property type="match status" value="1"/>
</dbReference>
<name>A0A9R1NL22_TRITD</name>
<accession>A0A9R1NL22</accession>
<reference evidence="4 5" key="1">
    <citation type="submission" date="2017-09" db="EMBL/GenBank/DDBJ databases">
        <authorList>
            <consortium name="International Durum Wheat Genome Sequencing Consortium (IDWGSC)"/>
            <person name="Milanesi L."/>
        </authorList>
    </citation>
    <scope>NUCLEOTIDE SEQUENCE [LARGE SCALE GENOMIC DNA]</scope>
    <source>
        <strain evidence="5">cv. Svevo</strain>
    </source>
</reference>
<keyword evidence="5" id="KW-1185">Reference proteome</keyword>
<keyword evidence="1" id="KW-0732">Signal</keyword>
<dbReference type="PANTHER" id="PTHR33110:SF141">
    <property type="entry name" value="F-BOX DOMAIN-CONTAINING PROTEIN"/>
    <property type="match status" value="1"/>
</dbReference>
<proteinExistence type="predicted"/>
<dbReference type="Proteomes" id="UP000324705">
    <property type="component" value="Chromosome 2A"/>
</dbReference>
<dbReference type="EMBL" id="LT934113">
    <property type="protein sequence ID" value="VAH26824.1"/>
    <property type="molecule type" value="Genomic_DNA"/>
</dbReference>
<dbReference type="InterPro" id="IPR036047">
    <property type="entry name" value="F-box-like_dom_sf"/>
</dbReference>
<dbReference type="SUPFAM" id="SSF81383">
    <property type="entry name" value="F-box domain"/>
    <property type="match status" value="1"/>
</dbReference>
<dbReference type="OMA" id="YELRTIG"/>
<evidence type="ECO:0000259" key="2">
    <source>
        <dbReference type="Pfam" id="PF03478"/>
    </source>
</evidence>
<dbReference type="InterPro" id="IPR005174">
    <property type="entry name" value="KIB1-4_b-propeller"/>
</dbReference>
<dbReference type="InterPro" id="IPR001810">
    <property type="entry name" value="F-box_dom"/>
</dbReference>
<dbReference type="Gramene" id="TRITD2Av1G034530.1">
    <property type="protein sequence ID" value="TRITD2Av1G034530.1"/>
    <property type="gene ID" value="TRITD2Av1G034530"/>
</dbReference>
<feature type="domain" description="KIB1-4 beta-propeller" evidence="2">
    <location>
        <begin position="169"/>
        <end position="459"/>
    </location>
</feature>
<evidence type="ECO:0008006" key="6">
    <source>
        <dbReference type="Google" id="ProtNLM"/>
    </source>
</evidence>
<feature type="chain" id="PRO_5040392083" description="F-box domain-containing protein" evidence="1">
    <location>
        <begin position="33"/>
        <end position="488"/>
    </location>
</feature>
<organism evidence="4 5">
    <name type="scientific">Triticum turgidum subsp. durum</name>
    <name type="common">Durum wheat</name>
    <name type="synonym">Triticum durum</name>
    <dbReference type="NCBI Taxonomy" id="4567"/>
    <lineage>
        <taxon>Eukaryota</taxon>
        <taxon>Viridiplantae</taxon>
        <taxon>Streptophyta</taxon>
        <taxon>Embryophyta</taxon>
        <taxon>Tracheophyta</taxon>
        <taxon>Spermatophyta</taxon>
        <taxon>Magnoliopsida</taxon>
        <taxon>Liliopsida</taxon>
        <taxon>Poales</taxon>
        <taxon>Poaceae</taxon>
        <taxon>BOP clade</taxon>
        <taxon>Pooideae</taxon>
        <taxon>Triticodae</taxon>
        <taxon>Triticeae</taxon>
        <taxon>Triticinae</taxon>
        <taxon>Triticum</taxon>
    </lineage>
</organism>